<organism evidence="2 3">
    <name type="scientific">Lymnaea stagnalis</name>
    <name type="common">Great pond snail</name>
    <name type="synonym">Helix stagnalis</name>
    <dbReference type="NCBI Taxonomy" id="6523"/>
    <lineage>
        <taxon>Eukaryota</taxon>
        <taxon>Metazoa</taxon>
        <taxon>Spiralia</taxon>
        <taxon>Lophotrochozoa</taxon>
        <taxon>Mollusca</taxon>
        <taxon>Gastropoda</taxon>
        <taxon>Heterobranchia</taxon>
        <taxon>Euthyneura</taxon>
        <taxon>Panpulmonata</taxon>
        <taxon>Hygrophila</taxon>
        <taxon>Lymnaeoidea</taxon>
        <taxon>Lymnaeidae</taxon>
        <taxon>Lymnaea</taxon>
    </lineage>
</organism>
<dbReference type="Proteomes" id="UP001497497">
    <property type="component" value="Unassembled WGS sequence"/>
</dbReference>
<feature type="compositionally biased region" description="Basic and acidic residues" evidence="1">
    <location>
        <begin position="221"/>
        <end position="237"/>
    </location>
</feature>
<feature type="compositionally biased region" description="Basic and acidic residues" evidence="1">
    <location>
        <begin position="100"/>
        <end position="114"/>
    </location>
</feature>
<feature type="compositionally biased region" description="Low complexity" evidence="1">
    <location>
        <begin position="262"/>
        <end position="272"/>
    </location>
</feature>
<feature type="compositionally biased region" description="Polar residues" evidence="1">
    <location>
        <begin position="308"/>
        <end position="321"/>
    </location>
</feature>
<evidence type="ECO:0000313" key="2">
    <source>
        <dbReference type="EMBL" id="CAL1536814.1"/>
    </source>
</evidence>
<evidence type="ECO:0000313" key="3">
    <source>
        <dbReference type="Proteomes" id="UP001497497"/>
    </source>
</evidence>
<feature type="region of interest" description="Disordered" evidence="1">
    <location>
        <begin position="604"/>
        <end position="727"/>
    </location>
</feature>
<proteinExistence type="predicted"/>
<accession>A0AAV2HS92</accession>
<name>A0AAV2HS92_LYMST</name>
<reference evidence="2 3" key="1">
    <citation type="submission" date="2024-04" db="EMBL/GenBank/DDBJ databases">
        <authorList>
            <consortium name="Genoscope - CEA"/>
            <person name="William W."/>
        </authorList>
    </citation>
    <scope>NUCLEOTIDE SEQUENCE [LARGE SCALE GENOMIC DNA]</scope>
</reference>
<keyword evidence="3" id="KW-1185">Reference proteome</keyword>
<feature type="region of interest" description="Disordered" evidence="1">
    <location>
        <begin position="308"/>
        <end position="351"/>
    </location>
</feature>
<comment type="caution">
    <text evidence="2">The sequence shown here is derived from an EMBL/GenBank/DDBJ whole genome shotgun (WGS) entry which is preliminary data.</text>
</comment>
<dbReference type="EMBL" id="CAXITT010000240">
    <property type="protein sequence ID" value="CAL1536814.1"/>
    <property type="molecule type" value="Genomic_DNA"/>
</dbReference>
<feature type="region of interest" description="Disordered" evidence="1">
    <location>
        <begin position="153"/>
        <end position="275"/>
    </location>
</feature>
<feature type="region of interest" description="Disordered" evidence="1">
    <location>
        <begin position="92"/>
        <end position="136"/>
    </location>
</feature>
<feature type="compositionally biased region" description="Polar residues" evidence="1">
    <location>
        <begin position="115"/>
        <end position="129"/>
    </location>
</feature>
<feature type="compositionally biased region" description="Basic and acidic residues" evidence="1">
    <location>
        <begin position="324"/>
        <end position="350"/>
    </location>
</feature>
<sequence length="802" mass="89964">MNILKSLLSGGSATLFKENTFSGIHDTSGNVRSSVQIYDTVRQRRNAKSKMEFMYCIPDLEVFIDKTIKKCLLEYDLDANDTEAVLDDMEKAWPKTPPRNSEKQVLKDCNDNTEKGWSQKQSSATNVSSDVGVVPDKSGAKVEEALLEKVKASDVSNTAEKNRPKEAEFQMNGATNEKKISEAGGGESDRSGCSSPDVTEGKFTTKRHAKLKSRLQQRYFEGNHESDNTGPVEKPEEPGVSSLSSRLGQPSGHVASPSVHHQGQQPQQPQQQANAYRPSNLDILASAVNLHTESVRREEEIRLQAFQNFQENDGRQSQASFSEVARDASGRLQDEAERHRSNEVGRDLSTQREMPALVRHLSSSCHPFTNGVNGDRLSYSPNHYQNALMSQPRPDGRFFASRSGESSKLVHSENQGDQNGHHVMIPREGVVFRREIPMEGRRHSREATHAHNQMLFDQDGVAKPRNSQFPQSFYPSNMMPSTQPMETPKEATHPFHKHSSRIASIIAEELQRDEECQHKPAIVRNVSLVERINPDEGKTSTMKEFRLFHNGISGLQKLAGNDKRVPESQILHQNHLHGNVSQLPRTFGMSESQISHLYPPHAKISHAKTDSPRVSPISLDNHSLNRYHNGGSQAIRNYTPNDFVVNYSSENSNQPQDLSVKSRRNEPETHSKHYSSLPVRSDSPVGSHSPVGERLMKGYFSSPSSPLHPTAAHGHGEAQLQRKSASPTISSFKQYNVYPPTNSLRLPDKWEKRDQLHGMEHINNSLAMDSRVIADRRMAETIQRWSEARQTEINKKRGNALH</sequence>
<gene>
    <name evidence="2" type="ORF">GSLYS_00010727001</name>
</gene>
<feature type="compositionally biased region" description="Polar residues" evidence="1">
    <location>
        <begin position="618"/>
        <end position="659"/>
    </location>
</feature>
<dbReference type="AlphaFoldDB" id="A0AAV2HS92"/>
<protein>
    <submittedName>
        <fullName evidence="2">Uncharacterized protein</fullName>
    </submittedName>
</protein>
<feature type="compositionally biased region" description="Basic residues" evidence="1">
    <location>
        <begin position="204"/>
        <end position="215"/>
    </location>
</feature>
<evidence type="ECO:0000256" key="1">
    <source>
        <dbReference type="SAM" id="MobiDB-lite"/>
    </source>
</evidence>